<protein>
    <recommendedName>
        <fullName evidence="4">FLYWCH-type domain-containing protein</fullName>
    </recommendedName>
</protein>
<feature type="compositionally biased region" description="Basic and acidic residues" evidence="1">
    <location>
        <begin position="33"/>
        <end position="42"/>
    </location>
</feature>
<gene>
    <name evidence="2" type="ORF">LPLAT_LOCUS3526</name>
</gene>
<dbReference type="EMBL" id="OZ034836">
    <property type="protein sequence ID" value="CAL1677502.1"/>
    <property type="molecule type" value="Genomic_DNA"/>
</dbReference>
<sequence length="91" mass="10516">MFKKGCGAKIKEKNKNKFTFQCHIEKYGHKRADCRKPQKDNKSIPGSANLTTQSHKKIQDAKEEFAFNAETEIVDGRTSIWFQAQQNIWLA</sequence>
<dbReference type="Proteomes" id="UP001497644">
    <property type="component" value="Chromosome 13"/>
</dbReference>
<feature type="region of interest" description="Disordered" evidence="1">
    <location>
        <begin position="33"/>
        <end position="55"/>
    </location>
</feature>
<dbReference type="AlphaFoldDB" id="A0AAV2NDA6"/>
<keyword evidence="3" id="KW-1185">Reference proteome</keyword>
<feature type="compositionally biased region" description="Polar residues" evidence="1">
    <location>
        <begin position="44"/>
        <end position="53"/>
    </location>
</feature>
<evidence type="ECO:0000313" key="3">
    <source>
        <dbReference type="Proteomes" id="UP001497644"/>
    </source>
</evidence>
<accession>A0AAV2NDA6</accession>
<organism evidence="2 3">
    <name type="scientific">Lasius platythorax</name>
    <dbReference type="NCBI Taxonomy" id="488582"/>
    <lineage>
        <taxon>Eukaryota</taxon>
        <taxon>Metazoa</taxon>
        <taxon>Ecdysozoa</taxon>
        <taxon>Arthropoda</taxon>
        <taxon>Hexapoda</taxon>
        <taxon>Insecta</taxon>
        <taxon>Pterygota</taxon>
        <taxon>Neoptera</taxon>
        <taxon>Endopterygota</taxon>
        <taxon>Hymenoptera</taxon>
        <taxon>Apocrita</taxon>
        <taxon>Aculeata</taxon>
        <taxon>Formicoidea</taxon>
        <taxon>Formicidae</taxon>
        <taxon>Formicinae</taxon>
        <taxon>Lasius</taxon>
        <taxon>Lasius</taxon>
    </lineage>
</organism>
<proteinExistence type="predicted"/>
<evidence type="ECO:0000256" key="1">
    <source>
        <dbReference type="SAM" id="MobiDB-lite"/>
    </source>
</evidence>
<evidence type="ECO:0000313" key="2">
    <source>
        <dbReference type="EMBL" id="CAL1677502.1"/>
    </source>
</evidence>
<reference evidence="2" key="1">
    <citation type="submission" date="2024-04" db="EMBL/GenBank/DDBJ databases">
        <authorList>
            <consortium name="Molecular Ecology Group"/>
        </authorList>
    </citation>
    <scope>NUCLEOTIDE SEQUENCE</scope>
</reference>
<evidence type="ECO:0008006" key="4">
    <source>
        <dbReference type="Google" id="ProtNLM"/>
    </source>
</evidence>
<name>A0AAV2NDA6_9HYME</name>